<accession>A0ABQ4PSH5</accession>
<evidence type="ECO:0000256" key="11">
    <source>
        <dbReference type="HAMAP-Rule" id="MF_00165"/>
    </source>
</evidence>
<dbReference type="InterPro" id="IPR039430">
    <property type="entry name" value="Thymidylate_kin-like_dom"/>
</dbReference>
<dbReference type="PANTHER" id="PTHR10344">
    <property type="entry name" value="THYMIDYLATE KINASE"/>
    <property type="match status" value="1"/>
</dbReference>
<gene>
    <name evidence="11 13" type="primary">tmk</name>
    <name evidence="13" type="ORF">PsB1_0108</name>
</gene>
<evidence type="ECO:0000256" key="3">
    <source>
        <dbReference type="ARBA" id="ARBA00017144"/>
    </source>
</evidence>
<evidence type="ECO:0000256" key="5">
    <source>
        <dbReference type="ARBA" id="ARBA00022727"/>
    </source>
</evidence>
<proteinExistence type="inferred from homology"/>
<reference evidence="13" key="2">
    <citation type="journal article" date="2023" name="ISME Commun">
        <title>Characterization of a bloom-associated alphaproteobacterial lineage, 'Candidatus Phycosocius': insights into freshwater algal-bacterial interactions.</title>
        <authorList>
            <person name="Tanabe Y."/>
            <person name="Yamaguchi H."/>
            <person name="Yoshida M."/>
            <person name="Kai A."/>
            <person name="Okazaki Y."/>
        </authorList>
    </citation>
    <scope>NUCLEOTIDE SEQUENCE</scope>
    <source>
        <strain evidence="13">BOTRYCO-1</strain>
    </source>
</reference>
<dbReference type="SUPFAM" id="SSF52540">
    <property type="entry name" value="P-loop containing nucleoside triphosphate hydrolases"/>
    <property type="match status" value="1"/>
</dbReference>
<dbReference type="HAMAP" id="MF_00165">
    <property type="entry name" value="Thymidylate_kinase"/>
    <property type="match status" value="1"/>
</dbReference>
<keyword evidence="4 11" id="KW-0808">Transferase</keyword>
<dbReference type="PANTHER" id="PTHR10344:SF4">
    <property type="entry name" value="UMP-CMP KINASE 2, MITOCHONDRIAL"/>
    <property type="match status" value="1"/>
</dbReference>
<keyword evidence="5 11" id="KW-0545">Nucleotide biosynthesis</keyword>
<evidence type="ECO:0000256" key="9">
    <source>
        <dbReference type="ARBA" id="ARBA00029962"/>
    </source>
</evidence>
<dbReference type="EMBL" id="BPFZ01000001">
    <property type="protein sequence ID" value="GIU65954.1"/>
    <property type="molecule type" value="Genomic_DNA"/>
</dbReference>
<dbReference type="Gene3D" id="3.40.50.300">
    <property type="entry name" value="P-loop containing nucleotide triphosphate hydrolases"/>
    <property type="match status" value="1"/>
</dbReference>
<dbReference type="GO" id="GO:0016301">
    <property type="term" value="F:kinase activity"/>
    <property type="evidence" value="ECO:0007669"/>
    <property type="project" value="UniProtKB-KW"/>
</dbReference>
<dbReference type="InterPro" id="IPR027417">
    <property type="entry name" value="P-loop_NTPase"/>
</dbReference>
<dbReference type="Proteomes" id="UP001161064">
    <property type="component" value="Unassembled WGS sequence"/>
</dbReference>
<evidence type="ECO:0000256" key="10">
    <source>
        <dbReference type="ARBA" id="ARBA00048743"/>
    </source>
</evidence>
<comment type="catalytic activity">
    <reaction evidence="10 11">
        <text>dTMP + ATP = dTDP + ADP</text>
        <dbReference type="Rhea" id="RHEA:13517"/>
        <dbReference type="ChEBI" id="CHEBI:30616"/>
        <dbReference type="ChEBI" id="CHEBI:58369"/>
        <dbReference type="ChEBI" id="CHEBI:63528"/>
        <dbReference type="ChEBI" id="CHEBI:456216"/>
        <dbReference type="EC" id="2.7.4.9"/>
    </reaction>
</comment>
<evidence type="ECO:0000256" key="4">
    <source>
        <dbReference type="ARBA" id="ARBA00022679"/>
    </source>
</evidence>
<feature type="binding site" evidence="11">
    <location>
        <begin position="11"/>
        <end position="18"/>
    </location>
    <ligand>
        <name>ATP</name>
        <dbReference type="ChEBI" id="CHEBI:30616"/>
    </ligand>
</feature>
<evidence type="ECO:0000256" key="1">
    <source>
        <dbReference type="ARBA" id="ARBA00009776"/>
    </source>
</evidence>
<organism evidence="13 14">
    <name type="scientific">Candidatus Phycosocius spiralis</name>
    <dbReference type="NCBI Taxonomy" id="2815099"/>
    <lineage>
        <taxon>Bacteria</taxon>
        <taxon>Pseudomonadati</taxon>
        <taxon>Pseudomonadota</taxon>
        <taxon>Alphaproteobacteria</taxon>
        <taxon>Caulobacterales</taxon>
        <taxon>Caulobacterales incertae sedis</taxon>
        <taxon>Candidatus Phycosocius</taxon>
    </lineage>
</organism>
<dbReference type="CDD" id="cd01672">
    <property type="entry name" value="TMPK"/>
    <property type="match status" value="1"/>
</dbReference>
<dbReference type="NCBIfam" id="TIGR00041">
    <property type="entry name" value="DTMP_kinase"/>
    <property type="match status" value="1"/>
</dbReference>
<evidence type="ECO:0000313" key="13">
    <source>
        <dbReference type="EMBL" id="GIU65954.1"/>
    </source>
</evidence>
<keyword evidence="14" id="KW-1185">Reference proteome</keyword>
<dbReference type="PROSITE" id="PS01331">
    <property type="entry name" value="THYMIDYLATE_KINASE"/>
    <property type="match status" value="1"/>
</dbReference>
<name>A0ABQ4PSH5_9PROT</name>
<keyword evidence="6 11" id="KW-0547">Nucleotide-binding</keyword>
<dbReference type="InterPro" id="IPR018095">
    <property type="entry name" value="Thymidylate_kin_CS"/>
</dbReference>
<evidence type="ECO:0000256" key="2">
    <source>
        <dbReference type="ARBA" id="ARBA00012980"/>
    </source>
</evidence>
<evidence type="ECO:0000256" key="7">
    <source>
        <dbReference type="ARBA" id="ARBA00022777"/>
    </source>
</evidence>
<protein>
    <recommendedName>
        <fullName evidence="3 11">Thymidylate kinase</fullName>
        <ecNumber evidence="2 11">2.7.4.9</ecNumber>
    </recommendedName>
    <alternativeName>
        <fullName evidence="9 11">dTMP kinase</fullName>
    </alternativeName>
</protein>
<comment type="function">
    <text evidence="11">Phosphorylation of dTMP to form dTDP in both de novo and salvage pathways of dTTP synthesis.</text>
</comment>
<sequence length="210" mass="22849">MQAGRFITLEGGEGAGKTTLLTTLQSKLLAKGYEVVVTREPGGTPGAEAIRNLLVTGSAERWSALSELCLFFAAREDHLNRLIRPALARGAFVLCDRFTDSTRVYQGQAGGAGLEAVELLDRLIVGHTQPDLTMILDLDPAIGLKRAAARHGNEDRFESKTLDFHNALRTAYLGLANHFPTRCVVLDAQTKPEALGHVAWELLTKRFVLA</sequence>
<evidence type="ECO:0000256" key="8">
    <source>
        <dbReference type="ARBA" id="ARBA00022840"/>
    </source>
</evidence>
<keyword evidence="8 11" id="KW-0067">ATP-binding</keyword>
<dbReference type="EC" id="2.7.4.9" evidence="2 11"/>
<feature type="domain" description="Thymidylate kinase-like" evidence="12">
    <location>
        <begin position="9"/>
        <end position="194"/>
    </location>
</feature>
<comment type="similarity">
    <text evidence="1 11">Belongs to the thymidylate kinase family.</text>
</comment>
<dbReference type="InterPro" id="IPR018094">
    <property type="entry name" value="Thymidylate_kinase"/>
</dbReference>
<evidence type="ECO:0000256" key="6">
    <source>
        <dbReference type="ARBA" id="ARBA00022741"/>
    </source>
</evidence>
<evidence type="ECO:0000313" key="14">
    <source>
        <dbReference type="Proteomes" id="UP001161064"/>
    </source>
</evidence>
<reference evidence="13" key="1">
    <citation type="submission" date="2021-05" db="EMBL/GenBank/DDBJ databases">
        <authorList>
            <person name="Tanabe Y."/>
        </authorList>
    </citation>
    <scope>NUCLEOTIDE SEQUENCE</scope>
    <source>
        <strain evidence="13">BOTRYCO-1</strain>
    </source>
</reference>
<keyword evidence="7 11" id="KW-0418">Kinase</keyword>
<comment type="caution">
    <text evidence="13">The sequence shown here is derived from an EMBL/GenBank/DDBJ whole genome shotgun (WGS) entry which is preliminary data.</text>
</comment>
<dbReference type="RefSeq" id="WP_284358421.1">
    <property type="nucleotide sequence ID" value="NZ_BPFZ01000001.1"/>
</dbReference>
<dbReference type="Pfam" id="PF02223">
    <property type="entry name" value="Thymidylate_kin"/>
    <property type="match status" value="1"/>
</dbReference>
<evidence type="ECO:0000259" key="12">
    <source>
        <dbReference type="Pfam" id="PF02223"/>
    </source>
</evidence>